<dbReference type="AlphaFoldDB" id="A0A5B9Q7X7"/>
<dbReference type="OrthoDB" id="288208at2"/>
<accession>A0A5B9Q7X7</accession>
<organism evidence="3 4">
    <name type="scientific">Bythopirellula goksoeyrii</name>
    <dbReference type="NCBI Taxonomy" id="1400387"/>
    <lineage>
        <taxon>Bacteria</taxon>
        <taxon>Pseudomonadati</taxon>
        <taxon>Planctomycetota</taxon>
        <taxon>Planctomycetia</taxon>
        <taxon>Pirellulales</taxon>
        <taxon>Lacipirellulaceae</taxon>
        <taxon>Bythopirellula</taxon>
    </lineage>
</organism>
<dbReference type="Pfam" id="PF11984">
    <property type="entry name" value="DUF3485"/>
    <property type="match status" value="1"/>
</dbReference>
<feature type="region of interest" description="Disordered" evidence="1">
    <location>
        <begin position="228"/>
        <end position="253"/>
    </location>
</feature>
<protein>
    <recommendedName>
        <fullName evidence="2">Methanolan biosynthesis EpsI domain-containing protein</fullName>
    </recommendedName>
</protein>
<dbReference type="InterPro" id="IPR014263">
    <property type="entry name" value="Methanolan_biosynth_EpsI"/>
</dbReference>
<dbReference type="KEGG" id="bgok:Pr1d_10290"/>
<evidence type="ECO:0000256" key="1">
    <source>
        <dbReference type="SAM" id="MobiDB-lite"/>
    </source>
</evidence>
<gene>
    <name evidence="3" type="ORF">Pr1d_10290</name>
</gene>
<dbReference type="Proteomes" id="UP000323917">
    <property type="component" value="Chromosome"/>
</dbReference>
<evidence type="ECO:0000313" key="3">
    <source>
        <dbReference type="EMBL" id="QEG33759.1"/>
    </source>
</evidence>
<evidence type="ECO:0000313" key="4">
    <source>
        <dbReference type="Proteomes" id="UP000323917"/>
    </source>
</evidence>
<proteinExistence type="predicted"/>
<dbReference type="EMBL" id="CP042913">
    <property type="protein sequence ID" value="QEG33759.1"/>
    <property type="molecule type" value="Genomic_DNA"/>
</dbReference>
<name>A0A5B9Q7X7_9BACT</name>
<sequence>MDRNLLLPALMGGILIVSLCFYEQVYMKDYWGEPGAEAAEMGKRFAQVPKVIGDWVGQDLPVDEIVKNTAGAVNYVSRRYKNKKTGREVTLWLIVGHSRDVCRHTPNICYPASGFRQDGIQIKHHLDLPSGKTSDFFTAKFIKDDAFGRRVERVFWAWNHPDRDLWEAPDYPRVHYGLSRALYKVYFTSDVLVDENTAEANVAAEFAELMLPKINEALFPESSADVESISEEVNVDDSAGSAQETVEEETTSQ</sequence>
<evidence type="ECO:0000259" key="2">
    <source>
        <dbReference type="Pfam" id="PF11984"/>
    </source>
</evidence>
<dbReference type="RefSeq" id="WP_148072486.1">
    <property type="nucleotide sequence ID" value="NZ_CP042913.1"/>
</dbReference>
<feature type="domain" description="Methanolan biosynthesis EpsI" evidence="2">
    <location>
        <begin position="35"/>
        <end position="127"/>
    </location>
</feature>
<reference evidence="3 4" key="1">
    <citation type="submission" date="2019-08" db="EMBL/GenBank/DDBJ databases">
        <title>Deep-cultivation of Planctomycetes and their phenomic and genomic characterization uncovers novel biology.</title>
        <authorList>
            <person name="Wiegand S."/>
            <person name="Jogler M."/>
            <person name="Boedeker C."/>
            <person name="Pinto D."/>
            <person name="Vollmers J."/>
            <person name="Rivas-Marin E."/>
            <person name="Kohn T."/>
            <person name="Peeters S.H."/>
            <person name="Heuer A."/>
            <person name="Rast P."/>
            <person name="Oberbeckmann S."/>
            <person name="Bunk B."/>
            <person name="Jeske O."/>
            <person name="Meyerdierks A."/>
            <person name="Storesund J.E."/>
            <person name="Kallscheuer N."/>
            <person name="Luecker S."/>
            <person name="Lage O.M."/>
            <person name="Pohl T."/>
            <person name="Merkel B.J."/>
            <person name="Hornburger P."/>
            <person name="Mueller R.-W."/>
            <person name="Bruemmer F."/>
            <person name="Labrenz M."/>
            <person name="Spormann A.M."/>
            <person name="Op den Camp H."/>
            <person name="Overmann J."/>
            <person name="Amann R."/>
            <person name="Jetten M.S.M."/>
            <person name="Mascher T."/>
            <person name="Medema M.H."/>
            <person name="Devos D.P."/>
            <person name="Kaster A.-K."/>
            <person name="Ovreas L."/>
            <person name="Rohde M."/>
            <person name="Galperin M.Y."/>
            <person name="Jogler C."/>
        </authorList>
    </citation>
    <scope>NUCLEOTIDE SEQUENCE [LARGE SCALE GENOMIC DNA]</scope>
    <source>
        <strain evidence="3 4">Pr1d</strain>
    </source>
</reference>
<keyword evidence="4" id="KW-1185">Reference proteome</keyword>